<dbReference type="InterPro" id="IPR044548">
    <property type="entry name" value="AF0060_NTP-PPase_MazG-like"/>
</dbReference>
<evidence type="ECO:0000313" key="1">
    <source>
        <dbReference type="EMBL" id="MCM2676317.1"/>
    </source>
</evidence>
<dbReference type="SUPFAM" id="SSF101386">
    <property type="entry name" value="all-alpha NTP pyrophosphatases"/>
    <property type="match status" value="1"/>
</dbReference>
<comment type="caution">
    <text evidence="1">The sequence shown here is derived from an EMBL/GenBank/DDBJ whole genome shotgun (WGS) entry which is preliminary data.</text>
</comment>
<dbReference type="Gene3D" id="1.10.287.1080">
    <property type="entry name" value="MazG-like"/>
    <property type="match status" value="1"/>
</dbReference>
<proteinExistence type="predicted"/>
<protein>
    <submittedName>
        <fullName evidence="1">MazG-like family protein</fullName>
    </submittedName>
</protein>
<organism evidence="1 2">
    <name type="scientific">Alkalicoccobacillus plakortidis</name>
    <dbReference type="NCBI Taxonomy" id="444060"/>
    <lineage>
        <taxon>Bacteria</taxon>
        <taxon>Bacillati</taxon>
        <taxon>Bacillota</taxon>
        <taxon>Bacilli</taxon>
        <taxon>Bacillales</taxon>
        <taxon>Bacillaceae</taxon>
        <taxon>Alkalicoccobacillus</taxon>
    </lineage>
</organism>
<reference evidence="1" key="1">
    <citation type="submission" date="2022-06" db="EMBL/GenBank/DDBJ databases">
        <title>Alkalicoccobacillus porphyridii sp. nov., isolated from a marine red alga, Porphyridium purpureum and reclassification of Shouchella plakortidis and Shouchella gibsonii as Alkalicoccobacillus plakortidis comb. nov. and Alkalicoccobacillus gibsonii comb. nov.</title>
        <authorList>
            <person name="Kim K.H."/>
            <person name="Lee J.K."/>
            <person name="Han D.M."/>
            <person name="Baek J.H."/>
            <person name="Jeon C.O."/>
        </authorList>
    </citation>
    <scope>NUCLEOTIDE SEQUENCE</scope>
    <source>
        <strain evidence="1">DSM 19153</strain>
    </source>
</reference>
<dbReference type="RefSeq" id="WP_251608288.1">
    <property type="nucleotide sequence ID" value="NZ_JAMQJY010000001.1"/>
</dbReference>
<dbReference type="CDD" id="cd11533">
    <property type="entry name" value="NTP-PPase_Af0060_like"/>
    <property type="match status" value="1"/>
</dbReference>
<gene>
    <name evidence="1" type="ORF">NDM98_12985</name>
</gene>
<name>A0ABT0XM74_9BACI</name>
<dbReference type="EMBL" id="JAMQJY010000001">
    <property type="protein sequence ID" value="MCM2676317.1"/>
    <property type="molecule type" value="Genomic_DNA"/>
</dbReference>
<keyword evidence="2" id="KW-1185">Reference proteome</keyword>
<evidence type="ECO:0000313" key="2">
    <source>
        <dbReference type="Proteomes" id="UP001203665"/>
    </source>
</evidence>
<sequence length="97" mass="10987">MEELLTRIKELSAKEKKTLEQMVLKLSEEVGETSQALLSYKGAPGSEYKKLGKADVEEECVDVMIVALSLFYKLNQDEGALEHYLKMKVVKWSSVMT</sequence>
<dbReference type="Proteomes" id="UP001203665">
    <property type="component" value="Unassembled WGS sequence"/>
</dbReference>
<accession>A0ABT0XM74</accession>